<protein>
    <submittedName>
        <fullName evidence="1">Predicted protein</fullName>
    </submittedName>
</protein>
<sequence length="71" mass="8157">MKLFNPCGPFLRGEFRGNPYGAQYPLCPAKANAFLYFIMKLSQHRVEFRQAADPIDSNYHVCVKVAMLSRM</sequence>
<evidence type="ECO:0000313" key="1">
    <source>
        <dbReference type="EMBL" id="CBX99822.1"/>
    </source>
</evidence>
<dbReference type="EMBL" id="FP929137">
    <property type="protein sequence ID" value="CBX99822.1"/>
    <property type="molecule type" value="Genomic_DNA"/>
</dbReference>
<gene>
    <name evidence="1" type="ORF">LEMA_uP074110.1</name>
</gene>
<name>E5A877_LEPMJ</name>
<keyword evidence="2" id="KW-1185">Reference proteome</keyword>
<dbReference type="Proteomes" id="UP000002668">
    <property type="component" value="Genome"/>
</dbReference>
<dbReference type="HOGENOM" id="CLU_2740500_0_0_1"/>
<evidence type="ECO:0000313" key="2">
    <source>
        <dbReference type="Proteomes" id="UP000002668"/>
    </source>
</evidence>
<dbReference type="VEuPathDB" id="FungiDB:LEMA_uP074110.1"/>
<accession>E5A877</accession>
<organism evidence="2">
    <name type="scientific">Leptosphaeria maculans (strain JN3 / isolate v23.1.3 / race Av1-4-5-6-7-8)</name>
    <name type="common">Blackleg fungus</name>
    <name type="synonym">Phoma lingam</name>
    <dbReference type="NCBI Taxonomy" id="985895"/>
    <lineage>
        <taxon>Eukaryota</taxon>
        <taxon>Fungi</taxon>
        <taxon>Dikarya</taxon>
        <taxon>Ascomycota</taxon>
        <taxon>Pezizomycotina</taxon>
        <taxon>Dothideomycetes</taxon>
        <taxon>Pleosporomycetidae</taxon>
        <taxon>Pleosporales</taxon>
        <taxon>Pleosporineae</taxon>
        <taxon>Leptosphaeriaceae</taxon>
        <taxon>Plenodomus</taxon>
        <taxon>Plenodomus lingam/Leptosphaeria maculans species complex</taxon>
    </lineage>
</organism>
<dbReference type="InParanoid" id="E5A877"/>
<proteinExistence type="predicted"/>
<reference evidence="2" key="1">
    <citation type="journal article" date="2011" name="Nat. Commun.">
        <title>Effector diversification within compartments of the Leptosphaeria maculans genome affected by Repeat-Induced Point mutations.</title>
        <authorList>
            <person name="Rouxel T."/>
            <person name="Grandaubert J."/>
            <person name="Hane J.K."/>
            <person name="Hoede C."/>
            <person name="van de Wouw A.P."/>
            <person name="Couloux A."/>
            <person name="Dominguez V."/>
            <person name="Anthouard V."/>
            <person name="Bally P."/>
            <person name="Bourras S."/>
            <person name="Cozijnsen A.J."/>
            <person name="Ciuffetti L.M."/>
            <person name="Degrave A."/>
            <person name="Dilmaghani A."/>
            <person name="Duret L."/>
            <person name="Fudal I."/>
            <person name="Goodwin S.B."/>
            <person name="Gout L."/>
            <person name="Glaser N."/>
            <person name="Linglin J."/>
            <person name="Kema G.H.J."/>
            <person name="Lapalu N."/>
            <person name="Lawrence C.B."/>
            <person name="May K."/>
            <person name="Meyer M."/>
            <person name="Ollivier B."/>
            <person name="Poulain J."/>
            <person name="Schoch C.L."/>
            <person name="Simon A."/>
            <person name="Spatafora J.W."/>
            <person name="Stachowiak A."/>
            <person name="Turgeon B.G."/>
            <person name="Tyler B.M."/>
            <person name="Vincent D."/>
            <person name="Weissenbach J."/>
            <person name="Amselem J."/>
            <person name="Quesneville H."/>
            <person name="Oliver R.P."/>
            <person name="Wincker P."/>
            <person name="Balesdent M.-H."/>
            <person name="Howlett B.J."/>
        </authorList>
    </citation>
    <scope>NUCLEOTIDE SEQUENCE [LARGE SCALE GENOMIC DNA]</scope>
    <source>
        <strain evidence="2">JN3 / isolate v23.1.3 / race Av1-4-5-6-7-8</strain>
    </source>
</reference>
<dbReference type="AlphaFoldDB" id="E5A877"/>